<feature type="region of interest" description="Disordered" evidence="1">
    <location>
        <begin position="56"/>
        <end position="81"/>
    </location>
</feature>
<dbReference type="RefSeq" id="WP_163163725.1">
    <property type="nucleotide sequence ID" value="NZ_VKHP01000899.1"/>
</dbReference>
<accession>A0A6P1BXC9</accession>
<dbReference type="SUPFAM" id="SSF53822">
    <property type="entry name" value="Periplasmic binding protein-like I"/>
    <property type="match status" value="1"/>
</dbReference>
<feature type="non-terminal residue" evidence="2">
    <location>
        <position position="81"/>
    </location>
</feature>
<evidence type="ECO:0000313" key="3">
    <source>
        <dbReference type="Proteomes" id="UP000468531"/>
    </source>
</evidence>
<dbReference type="Gene3D" id="3.40.50.2300">
    <property type="match status" value="1"/>
</dbReference>
<protein>
    <submittedName>
        <fullName evidence="2">Uncharacterized protein</fullName>
    </submittedName>
</protein>
<sequence length="81" mass="9004">DRKPDVKTVAIINPDYAFGHDAAKIFTAALKALKPDIQIVAENTDDHPVRQRHALQDGLAEREDHLTGGEKPPRRSLPDEI</sequence>
<feature type="compositionally biased region" description="Basic and acidic residues" evidence="1">
    <location>
        <begin position="59"/>
        <end position="81"/>
    </location>
</feature>
<dbReference type="InterPro" id="IPR028082">
    <property type="entry name" value="Peripla_BP_I"/>
</dbReference>
<keyword evidence="3" id="KW-1185">Reference proteome</keyword>
<comment type="caution">
    <text evidence="2">The sequence shown here is derived from an EMBL/GenBank/DDBJ whole genome shotgun (WGS) entry which is preliminary data.</text>
</comment>
<organism evidence="2 3">
    <name type="scientific">Bradyrhizobium uaiense</name>
    <dbReference type="NCBI Taxonomy" id="2594946"/>
    <lineage>
        <taxon>Bacteria</taxon>
        <taxon>Pseudomonadati</taxon>
        <taxon>Pseudomonadota</taxon>
        <taxon>Alphaproteobacteria</taxon>
        <taxon>Hyphomicrobiales</taxon>
        <taxon>Nitrobacteraceae</taxon>
        <taxon>Bradyrhizobium</taxon>
    </lineage>
</organism>
<name>A0A6P1BXC9_9BRAD</name>
<dbReference type="AlphaFoldDB" id="A0A6P1BXC9"/>
<evidence type="ECO:0000313" key="2">
    <source>
        <dbReference type="EMBL" id="NEV03188.1"/>
    </source>
</evidence>
<feature type="non-terminal residue" evidence="2">
    <location>
        <position position="1"/>
    </location>
</feature>
<reference evidence="2 3" key="1">
    <citation type="journal article" date="2020" name="Arch. Microbiol.">
        <title>Bradyrhizobium uaiense sp. nov., a new highly efficient cowpea symbiont.</title>
        <authorList>
            <person name="Cabral Michel D."/>
            <person name="Azarias Guimaraes A."/>
            <person name="Martins da Costa E."/>
            <person name="Soares de Carvalho T."/>
            <person name="Balsanelli E."/>
            <person name="Willems A."/>
            <person name="Maltempi de Souza E."/>
            <person name="de Souza Moreira F.M."/>
        </authorList>
    </citation>
    <scope>NUCLEOTIDE SEQUENCE [LARGE SCALE GENOMIC DNA]</scope>
    <source>
        <strain evidence="2 3">UFLA 03-164</strain>
    </source>
</reference>
<proteinExistence type="predicted"/>
<gene>
    <name evidence="2" type="ORF">FNJ47_48470</name>
</gene>
<dbReference type="EMBL" id="VKHP01000899">
    <property type="protein sequence ID" value="NEV03188.1"/>
    <property type="molecule type" value="Genomic_DNA"/>
</dbReference>
<dbReference type="Proteomes" id="UP000468531">
    <property type="component" value="Unassembled WGS sequence"/>
</dbReference>
<evidence type="ECO:0000256" key="1">
    <source>
        <dbReference type="SAM" id="MobiDB-lite"/>
    </source>
</evidence>